<feature type="transmembrane region" description="Helical" evidence="1">
    <location>
        <begin position="91"/>
        <end position="110"/>
    </location>
</feature>
<dbReference type="EMBL" id="CACRUE010000033">
    <property type="protein sequence ID" value="VYU35919.1"/>
    <property type="molecule type" value="Genomic_DNA"/>
</dbReference>
<feature type="transmembrane region" description="Helical" evidence="1">
    <location>
        <begin position="162"/>
        <end position="182"/>
    </location>
</feature>
<gene>
    <name evidence="2" type="ORF">IBLFYP30_02459</name>
</gene>
<dbReference type="AlphaFoldDB" id="A0A6N3E8N9"/>
<keyword evidence="1" id="KW-0812">Transmembrane</keyword>
<protein>
    <recommendedName>
        <fullName evidence="3">VanZ like family protein</fullName>
    </recommendedName>
</protein>
<feature type="transmembrane region" description="Helical" evidence="1">
    <location>
        <begin position="122"/>
        <end position="142"/>
    </location>
</feature>
<keyword evidence="1" id="KW-0472">Membrane</keyword>
<dbReference type="RefSeq" id="WP_156531079.1">
    <property type="nucleotide sequence ID" value="NZ_CACRUE010000033.1"/>
</dbReference>
<name>A0A6N3E8N9_9FIRM</name>
<sequence>MKKQNIFSIIHITIYLIYASCIVYFVTVRNFRSIIVSILSLIGIIILIILNKKYKHLFGNLLVNTLIIFIAISILGGTCFDFYRFNHFDDVLHITSGFIGCMVARILFYFSQNETDIPRKRIFFVIYMFMFSMGIASIWELIEFGLDRYLGFDCQDGGLTDTMFDILDCLIGSIIATIYYYFKIRKAENIKR</sequence>
<feature type="transmembrane region" description="Helical" evidence="1">
    <location>
        <begin position="62"/>
        <end position="85"/>
    </location>
</feature>
<proteinExistence type="predicted"/>
<dbReference type="InterPro" id="IPR014509">
    <property type="entry name" value="YjdF-like"/>
</dbReference>
<accession>A0A6N3E8N9</accession>
<feature type="transmembrane region" description="Helical" evidence="1">
    <location>
        <begin position="31"/>
        <end position="50"/>
    </location>
</feature>
<evidence type="ECO:0008006" key="3">
    <source>
        <dbReference type="Google" id="ProtNLM"/>
    </source>
</evidence>
<dbReference type="Pfam" id="PF09997">
    <property type="entry name" value="DUF2238"/>
    <property type="match status" value="1"/>
</dbReference>
<feature type="transmembrane region" description="Helical" evidence="1">
    <location>
        <begin position="7"/>
        <end position="25"/>
    </location>
</feature>
<organism evidence="2">
    <name type="scientific">Intestinibacter bartlettii</name>
    <dbReference type="NCBI Taxonomy" id="261299"/>
    <lineage>
        <taxon>Bacteria</taxon>
        <taxon>Bacillati</taxon>
        <taxon>Bacillota</taxon>
        <taxon>Clostridia</taxon>
        <taxon>Peptostreptococcales</taxon>
        <taxon>Peptostreptococcaceae</taxon>
        <taxon>Intestinibacter</taxon>
    </lineage>
</organism>
<evidence type="ECO:0000256" key="1">
    <source>
        <dbReference type="SAM" id="Phobius"/>
    </source>
</evidence>
<evidence type="ECO:0000313" key="2">
    <source>
        <dbReference type="EMBL" id="VYU35919.1"/>
    </source>
</evidence>
<reference evidence="2" key="1">
    <citation type="submission" date="2019-11" db="EMBL/GenBank/DDBJ databases">
        <authorList>
            <person name="Feng L."/>
        </authorList>
    </citation>
    <scope>NUCLEOTIDE SEQUENCE</scope>
    <source>
        <strain evidence="2">IbartlettiiLFYP30</strain>
    </source>
</reference>
<keyword evidence="1" id="KW-1133">Transmembrane helix</keyword>